<dbReference type="RefSeq" id="WP_090406711.1">
    <property type="nucleotide sequence ID" value="NZ_FNDQ01000005.1"/>
</dbReference>
<dbReference type="EMBL" id="FNDQ01000005">
    <property type="protein sequence ID" value="SDH51497.1"/>
    <property type="molecule type" value="Genomic_DNA"/>
</dbReference>
<protein>
    <recommendedName>
        <fullName evidence="3">Glycolipid-binding</fullName>
    </recommendedName>
</protein>
<dbReference type="Proteomes" id="UP000243588">
    <property type="component" value="Unassembled WGS sequence"/>
</dbReference>
<dbReference type="InterPro" id="IPR009467">
    <property type="entry name" value="Glycolipid-bd_prot_put"/>
</dbReference>
<dbReference type="AlphaFoldDB" id="A0A1G8D0X0"/>
<proteinExistence type="predicted"/>
<dbReference type="STRING" id="702745.SAMN05421818_105114"/>
<keyword evidence="2" id="KW-1185">Reference proteome</keyword>
<evidence type="ECO:0000313" key="2">
    <source>
        <dbReference type="Proteomes" id="UP000243588"/>
    </source>
</evidence>
<evidence type="ECO:0000313" key="1">
    <source>
        <dbReference type="EMBL" id="SDH51497.1"/>
    </source>
</evidence>
<sequence length="181" mass="21376">MNKHITWIGEEHLSIEKCHIIEKEQSFHSRGEVVGNKNNQVYGLEYQIVLDEHWHTRFFSIESKQGHKHYSVNAHKINNLWVIDGVEYPEFNDCLDIYVDRTAFSNALPINRLKLEIGESKEVSVLYISPFEERIALMVQRYERLSEDTYYYENLWNDLKVTITIDEDGIVTDYSGIYKAI</sequence>
<accession>A0A1G8D0X0</accession>
<organism evidence="1 2">
    <name type="scientific">Myroides phaeus</name>
    <dbReference type="NCBI Taxonomy" id="702745"/>
    <lineage>
        <taxon>Bacteria</taxon>
        <taxon>Pseudomonadati</taxon>
        <taxon>Bacteroidota</taxon>
        <taxon>Flavobacteriia</taxon>
        <taxon>Flavobacteriales</taxon>
        <taxon>Flavobacteriaceae</taxon>
        <taxon>Myroides</taxon>
    </lineage>
</organism>
<evidence type="ECO:0008006" key="3">
    <source>
        <dbReference type="Google" id="ProtNLM"/>
    </source>
</evidence>
<name>A0A1G8D0X0_9FLAO</name>
<gene>
    <name evidence="1" type="ORF">SAMN05421818_105114</name>
</gene>
<reference evidence="2" key="1">
    <citation type="submission" date="2016-10" db="EMBL/GenBank/DDBJ databases">
        <authorList>
            <person name="Varghese N."/>
            <person name="Submissions S."/>
        </authorList>
    </citation>
    <scope>NUCLEOTIDE SEQUENCE [LARGE SCALE GENOMIC DNA]</scope>
    <source>
        <strain evidence="2">DSM 23313</strain>
    </source>
</reference>
<dbReference type="Pfam" id="PF06475">
    <property type="entry name" value="Glycolipid_bind"/>
    <property type="match status" value="1"/>
</dbReference>
<dbReference type="SUPFAM" id="SSF159275">
    <property type="entry name" value="PA1994-like"/>
    <property type="match status" value="1"/>
</dbReference>